<evidence type="ECO:0000256" key="7">
    <source>
        <dbReference type="ARBA" id="ARBA00023136"/>
    </source>
</evidence>
<evidence type="ECO:0000256" key="1">
    <source>
        <dbReference type="ARBA" id="ARBA00004127"/>
    </source>
</evidence>
<keyword evidence="6" id="KW-0406">Ion transport</keyword>
<dbReference type="Pfam" id="PF01699">
    <property type="entry name" value="Na_Ca_ex"/>
    <property type="match status" value="2"/>
</dbReference>
<dbReference type="AlphaFoldDB" id="A0A1M2VHZ0"/>
<dbReference type="InterPro" id="IPR004837">
    <property type="entry name" value="NaCa_Exmemb"/>
</dbReference>
<feature type="transmembrane region" description="Helical" evidence="9">
    <location>
        <begin position="689"/>
        <end position="709"/>
    </location>
</feature>
<dbReference type="Proteomes" id="UP000184267">
    <property type="component" value="Unassembled WGS sequence"/>
</dbReference>
<dbReference type="EMBL" id="MNAD01001209">
    <property type="protein sequence ID" value="OJT07209.1"/>
    <property type="molecule type" value="Genomic_DNA"/>
</dbReference>
<dbReference type="InterPro" id="IPR004713">
    <property type="entry name" value="CaH_exchang"/>
</dbReference>
<feature type="region of interest" description="Disordered" evidence="8">
    <location>
        <begin position="1"/>
        <end position="25"/>
    </location>
</feature>
<evidence type="ECO:0000313" key="11">
    <source>
        <dbReference type="EMBL" id="OJT07209.1"/>
    </source>
</evidence>
<proteinExistence type="inferred from homology"/>
<feature type="compositionally biased region" description="Low complexity" evidence="8">
    <location>
        <begin position="415"/>
        <end position="424"/>
    </location>
</feature>
<keyword evidence="12" id="KW-1185">Reference proteome</keyword>
<feature type="transmembrane region" description="Helical" evidence="9">
    <location>
        <begin position="209"/>
        <end position="227"/>
    </location>
</feature>
<comment type="subcellular location">
    <subcellularLocation>
        <location evidence="1">Endomembrane system</location>
        <topology evidence="1">Multi-pass membrane protein</topology>
    </subcellularLocation>
</comment>
<protein>
    <submittedName>
        <fullName evidence="11">Vacuolar calcium ion transporter</fullName>
    </submittedName>
</protein>
<dbReference type="STRING" id="154538.A0A1M2VHZ0"/>
<evidence type="ECO:0000256" key="9">
    <source>
        <dbReference type="SAM" id="Phobius"/>
    </source>
</evidence>
<dbReference type="PANTHER" id="PTHR31503:SF20">
    <property type="entry name" value="CA(2+)_H(+) EXCHANGER, PUTATIVE (EUROFUNG)-RELATED"/>
    <property type="match status" value="1"/>
</dbReference>
<dbReference type="Gene3D" id="1.20.1420.30">
    <property type="entry name" value="NCX, central ion-binding region"/>
    <property type="match status" value="2"/>
</dbReference>
<feature type="transmembrane region" description="Helical" evidence="9">
    <location>
        <begin position="632"/>
        <end position="655"/>
    </location>
</feature>
<feature type="transmembrane region" description="Helical" evidence="9">
    <location>
        <begin position="599"/>
        <end position="620"/>
    </location>
</feature>
<evidence type="ECO:0000256" key="4">
    <source>
        <dbReference type="ARBA" id="ARBA00022692"/>
    </source>
</evidence>
<dbReference type="InterPro" id="IPR044880">
    <property type="entry name" value="NCX_ion-bd_dom_sf"/>
</dbReference>
<feature type="transmembrane region" description="Helical" evidence="9">
    <location>
        <begin position="288"/>
        <end position="309"/>
    </location>
</feature>
<keyword evidence="7 9" id="KW-0472">Membrane</keyword>
<feature type="transmembrane region" description="Helical" evidence="9">
    <location>
        <begin position="115"/>
        <end position="135"/>
    </location>
</feature>
<dbReference type="GO" id="GO:0006874">
    <property type="term" value="P:intracellular calcium ion homeostasis"/>
    <property type="evidence" value="ECO:0007669"/>
    <property type="project" value="TreeGrafter"/>
</dbReference>
<evidence type="ECO:0000256" key="2">
    <source>
        <dbReference type="ARBA" id="ARBA00008170"/>
    </source>
</evidence>
<organism evidence="11 12">
    <name type="scientific">Trametes pubescens</name>
    <name type="common">White-rot fungus</name>
    <dbReference type="NCBI Taxonomy" id="154538"/>
    <lineage>
        <taxon>Eukaryota</taxon>
        <taxon>Fungi</taxon>
        <taxon>Dikarya</taxon>
        <taxon>Basidiomycota</taxon>
        <taxon>Agaricomycotina</taxon>
        <taxon>Agaricomycetes</taxon>
        <taxon>Polyporales</taxon>
        <taxon>Polyporaceae</taxon>
        <taxon>Trametes</taxon>
    </lineage>
</organism>
<evidence type="ECO:0000313" key="12">
    <source>
        <dbReference type="Proteomes" id="UP000184267"/>
    </source>
</evidence>
<evidence type="ECO:0000256" key="3">
    <source>
        <dbReference type="ARBA" id="ARBA00022448"/>
    </source>
</evidence>
<dbReference type="GO" id="GO:0012505">
    <property type="term" value="C:endomembrane system"/>
    <property type="evidence" value="ECO:0007669"/>
    <property type="project" value="UniProtKB-SubCell"/>
</dbReference>
<dbReference type="OrthoDB" id="1699231at2759"/>
<feature type="compositionally biased region" description="Basic and acidic residues" evidence="8">
    <location>
        <begin position="1"/>
        <end position="11"/>
    </location>
</feature>
<comment type="similarity">
    <text evidence="2">Belongs to the Ca(2+):cation antiporter (CaCA) (TC 2.A.19) family.</text>
</comment>
<feature type="domain" description="Sodium/calcium exchanger membrane region" evidence="10">
    <location>
        <begin position="567"/>
        <end position="707"/>
    </location>
</feature>
<reference evidence="11 12" key="1">
    <citation type="submission" date="2016-10" db="EMBL/GenBank/DDBJ databases">
        <title>Genome sequence of the basidiomycete white-rot fungus Trametes pubescens.</title>
        <authorList>
            <person name="Makela M.R."/>
            <person name="Granchi Z."/>
            <person name="Peng M."/>
            <person name="De Vries R.P."/>
            <person name="Grigoriev I."/>
            <person name="Riley R."/>
            <person name="Hilden K."/>
        </authorList>
    </citation>
    <scope>NUCLEOTIDE SEQUENCE [LARGE SCALE GENOMIC DNA]</scope>
    <source>
        <strain evidence="11 12">FBCC735</strain>
    </source>
</reference>
<evidence type="ECO:0000256" key="5">
    <source>
        <dbReference type="ARBA" id="ARBA00022989"/>
    </source>
</evidence>
<gene>
    <name evidence="11" type="ORF">TRAPUB_1939</name>
</gene>
<dbReference type="PANTHER" id="PTHR31503">
    <property type="entry name" value="VACUOLAR CALCIUM ION TRANSPORTER"/>
    <property type="match status" value="1"/>
</dbReference>
<dbReference type="GO" id="GO:0000329">
    <property type="term" value="C:fungal-type vacuole membrane"/>
    <property type="evidence" value="ECO:0007669"/>
    <property type="project" value="TreeGrafter"/>
</dbReference>
<name>A0A1M2VHZ0_TRAPU</name>
<feature type="transmembrane region" description="Helical" evidence="9">
    <location>
        <begin position="661"/>
        <end position="682"/>
    </location>
</feature>
<keyword evidence="5 9" id="KW-1133">Transmembrane helix</keyword>
<feature type="compositionally biased region" description="Polar residues" evidence="8">
    <location>
        <begin position="430"/>
        <end position="450"/>
    </location>
</feature>
<feature type="transmembrane region" description="Helical" evidence="9">
    <location>
        <begin position="248"/>
        <end position="268"/>
    </location>
</feature>
<feature type="domain" description="Sodium/calcium exchanger membrane region" evidence="10">
    <location>
        <begin position="168"/>
        <end position="312"/>
    </location>
</feature>
<comment type="caution">
    <text evidence="11">The sequence shown here is derived from an EMBL/GenBank/DDBJ whole genome shotgun (WGS) entry which is preliminary data.</text>
</comment>
<sequence length="729" mass="79342">MLSHSATREPLAHYPHGVSPSSSDENYLRPLPFPVISRASSRASTASYNSTAALNPNHEPPRQKARESIAHKLFHGWKHSGENHANLEAQHPDKPCDKGGGAKAPRLKPWHGWRLIIFDSWLNLLILLIPVAGILKATTDNSETLVFSACLLSMIPLVKLHDVATGVLSRRIGGSKTGLLNSSMSNIIEMVVAVIALRKCELRVVQSSLIGAMLSKLLLILGMCFFAGGTRFSEQGFDSTATQIHSSLLSISVGAVLLPAAFHFALTYNTEDSAQEAGTSLKEQKDDILRMSHGVAIVLLFIYVSYLVFQLWSHTHLYQDRIAPSAKLPVAQSVRAVTSRVRKKSNNVREQLVNTHAIRKIRSGTSIHSMRSLGYSKPSKSARSAEKFVTVSEAPETTLDDDERGSVRRGPYIPGGSSSGSSSGARATLVSPNGATSEVTLSNPISQPPESTVRLVSEQEHMRRESSWSDPVSRASSPMSRIGSGEDSSFDSDDEGWRRREARGRSRTPMSEVLSAYYQDGDLMAHRGQWKDMADVDISGRPGPSPWQSSPALGTPPEEEMSWVLIILLLLSVTALVAVNAEWLVDTMDHLSPTISKEWIGLILLPTVSSIAECVTAINVSVKDQLTLSISVAVGSTIQTALFVIPSMVILGWILDKPLALLFDPFESVVLYISVHTMGYVVADGKSNWLEGVILVCLYVVIAVTFWFYPGSNFSTNLAVCTESAPLVL</sequence>
<feature type="transmembrane region" description="Helical" evidence="9">
    <location>
        <begin position="561"/>
        <end position="579"/>
    </location>
</feature>
<keyword evidence="4 9" id="KW-0812">Transmembrane</keyword>
<feature type="region of interest" description="Disordered" evidence="8">
    <location>
        <begin position="384"/>
        <end position="505"/>
    </location>
</feature>
<evidence type="ECO:0000256" key="6">
    <source>
        <dbReference type="ARBA" id="ARBA00023065"/>
    </source>
</evidence>
<feature type="compositionally biased region" description="Polar residues" evidence="8">
    <location>
        <begin position="468"/>
        <end position="479"/>
    </location>
</feature>
<accession>A0A1M2VHZ0</accession>
<keyword evidence="3" id="KW-0813">Transport</keyword>
<evidence type="ECO:0000256" key="8">
    <source>
        <dbReference type="SAM" id="MobiDB-lite"/>
    </source>
</evidence>
<dbReference type="GO" id="GO:0015369">
    <property type="term" value="F:calcium:proton antiporter activity"/>
    <property type="evidence" value="ECO:0007669"/>
    <property type="project" value="TreeGrafter"/>
</dbReference>
<feature type="compositionally biased region" description="Basic and acidic residues" evidence="8">
    <location>
        <begin position="457"/>
        <end position="467"/>
    </location>
</feature>
<evidence type="ECO:0000259" key="10">
    <source>
        <dbReference type="Pfam" id="PF01699"/>
    </source>
</evidence>
<dbReference type="OMA" id="ISVHTMG"/>